<sequence>MAKEEKVAKHTLDVQPNKANPNGFQPAWMDEYWLFLSKENQKGQAKVLNFLFLSLIYRLGESLLAKLRTIQIF</sequence>
<dbReference type="AlphaFoldDB" id="V4HLP2"/>
<accession>V4HLP2</accession>
<dbReference type="Proteomes" id="UP000017820">
    <property type="component" value="Unassembled WGS sequence"/>
</dbReference>
<proteinExistence type="predicted"/>
<organism evidence="1 2">
    <name type="scientific">Pseudoalteromonas luteoviolacea (strain 2ta16)</name>
    <dbReference type="NCBI Taxonomy" id="1353533"/>
    <lineage>
        <taxon>Bacteria</taxon>
        <taxon>Pseudomonadati</taxon>
        <taxon>Pseudomonadota</taxon>
        <taxon>Gammaproteobacteria</taxon>
        <taxon>Alteromonadales</taxon>
        <taxon>Pseudoalteromonadaceae</taxon>
        <taxon>Pseudoalteromonas</taxon>
    </lineage>
</organism>
<reference evidence="1 2" key="1">
    <citation type="submission" date="2013-07" db="EMBL/GenBank/DDBJ databases">
        <title>Draft genome sequence of Pseudoalteromonas luteoviolacea 2ta16.</title>
        <authorList>
            <person name="Allen E.E."/>
            <person name="Azam F."/>
            <person name="Podell S."/>
        </authorList>
    </citation>
    <scope>NUCLEOTIDE SEQUENCE [LARGE SCALE GENOMIC DNA]</scope>
    <source>
        <strain evidence="1 2">2ta16</strain>
    </source>
</reference>
<comment type="caution">
    <text evidence="1">The sequence shown here is derived from an EMBL/GenBank/DDBJ whole genome shotgun (WGS) entry which is preliminary data.</text>
</comment>
<dbReference type="EMBL" id="AUSV01000092">
    <property type="protein sequence ID" value="ESP91760.1"/>
    <property type="molecule type" value="Genomic_DNA"/>
</dbReference>
<name>V4HLP2_PSEL2</name>
<gene>
    <name evidence="1" type="ORF">PL2TA16_05401</name>
</gene>
<protein>
    <submittedName>
        <fullName evidence="1">Uncharacterized protein</fullName>
    </submittedName>
</protein>
<evidence type="ECO:0000313" key="2">
    <source>
        <dbReference type="Proteomes" id="UP000017820"/>
    </source>
</evidence>
<evidence type="ECO:0000313" key="1">
    <source>
        <dbReference type="EMBL" id="ESP91760.1"/>
    </source>
</evidence>
<dbReference type="PATRIC" id="fig|1353533.3.peg.4001"/>